<dbReference type="InterPro" id="IPR020843">
    <property type="entry name" value="ER"/>
</dbReference>
<gene>
    <name evidence="4" type="ORF">IV88_GL000754</name>
</gene>
<dbReference type="PANTHER" id="PTHR43482">
    <property type="entry name" value="PROTEIN AST1-RELATED"/>
    <property type="match status" value="1"/>
</dbReference>
<evidence type="ECO:0000256" key="2">
    <source>
        <dbReference type="RuleBase" id="RU364000"/>
    </source>
</evidence>
<dbReference type="GO" id="GO:0008270">
    <property type="term" value="F:zinc ion binding"/>
    <property type="evidence" value="ECO:0007669"/>
    <property type="project" value="InterPro"/>
</dbReference>
<proteinExistence type="inferred from homology"/>
<dbReference type="InterPro" id="IPR052585">
    <property type="entry name" value="Lipid_raft_assoc_Zn_ADH"/>
</dbReference>
<dbReference type="Gene3D" id="3.40.50.720">
    <property type="entry name" value="NAD(P)-binding Rossmann-like Domain"/>
    <property type="match status" value="1"/>
</dbReference>
<dbReference type="Proteomes" id="UP000051249">
    <property type="component" value="Unassembled WGS sequence"/>
</dbReference>
<dbReference type="InterPro" id="IPR036291">
    <property type="entry name" value="NAD(P)-bd_dom_sf"/>
</dbReference>
<name>A0A0R2NLT1_9LACO</name>
<organism evidence="4 5">
    <name type="scientific">Pediococcus argentinicus</name>
    <dbReference type="NCBI Taxonomy" id="480391"/>
    <lineage>
        <taxon>Bacteria</taxon>
        <taxon>Bacillati</taxon>
        <taxon>Bacillota</taxon>
        <taxon>Bacilli</taxon>
        <taxon>Lactobacillales</taxon>
        <taxon>Lactobacillaceae</taxon>
        <taxon>Pediococcus</taxon>
    </lineage>
</organism>
<keyword evidence="2" id="KW-0479">Metal-binding</keyword>
<dbReference type="SUPFAM" id="SSF51735">
    <property type="entry name" value="NAD(P)-binding Rossmann-fold domains"/>
    <property type="match status" value="1"/>
</dbReference>
<dbReference type="EMBL" id="JQCQ01000022">
    <property type="protein sequence ID" value="KRO24771.1"/>
    <property type="molecule type" value="Genomic_DNA"/>
</dbReference>
<comment type="caution">
    <text evidence="4">The sequence shown here is derived from an EMBL/GenBank/DDBJ whole genome shotgun (WGS) entry which is preliminary data.</text>
</comment>
<dbReference type="SMART" id="SM00829">
    <property type="entry name" value="PKS_ER"/>
    <property type="match status" value="1"/>
</dbReference>
<evidence type="ECO:0000256" key="1">
    <source>
        <dbReference type="ARBA" id="ARBA00010371"/>
    </source>
</evidence>
<evidence type="ECO:0000259" key="3">
    <source>
        <dbReference type="SMART" id="SM00829"/>
    </source>
</evidence>
<dbReference type="Pfam" id="PF00107">
    <property type="entry name" value="ADH_zinc_N"/>
    <property type="match status" value="1"/>
</dbReference>
<dbReference type="PATRIC" id="fig|480391.4.peg.765"/>
<evidence type="ECO:0000313" key="5">
    <source>
        <dbReference type="Proteomes" id="UP000051249"/>
    </source>
</evidence>
<dbReference type="PANTHER" id="PTHR43482:SF1">
    <property type="entry name" value="PROTEIN AST1-RELATED"/>
    <property type="match status" value="1"/>
</dbReference>
<dbReference type="InterPro" id="IPR013154">
    <property type="entry name" value="ADH-like_N"/>
</dbReference>
<reference evidence="4 5" key="1">
    <citation type="journal article" date="2015" name="Genome Announc.">
        <title>Expanding the biotechnology potential of lactobacilli through comparative genomics of 213 strains and associated genera.</title>
        <authorList>
            <person name="Sun Z."/>
            <person name="Harris H.M."/>
            <person name="McCann A."/>
            <person name="Guo C."/>
            <person name="Argimon S."/>
            <person name="Zhang W."/>
            <person name="Yang X."/>
            <person name="Jeffery I.B."/>
            <person name="Cooney J.C."/>
            <person name="Kagawa T.F."/>
            <person name="Liu W."/>
            <person name="Song Y."/>
            <person name="Salvetti E."/>
            <person name="Wrobel A."/>
            <person name="Rasinkangas P."/>
            <person name="Parkhill J."/>
            <person name="Rea M.C."/>
            <person name="O'Sullivan O."/>
            <person name="Ritari J."/>
            <person name="Douillard F.P."/>
            <person name="Paul Ross R."/>
            <person name="Yang R."/>
            <person name="Briner A.E."/>
            <person name="Felis G.E."/>
            <person name="de Vos W.M."/>
            <person name="Barrangou R."/>
            <person name="Klaenhammer T.R."/>
            <person name="Caufield P.W."/>
            <person name="Cui Y."/>
            <person name="Zhang H."/>
            <person name="O'Toole P.W."/>
        </authorList>
    </citation>
    <scope>NUCLEOTIDE SEQUENCE [LARGE SCALE GENOMIC DNA]</scope>
    <source>
        <strain evidence="4 5">DSM 23026</strain>
    </source>
</reference>
<protein>
    <recommendedName>
        <fullName evidence="2">Zinc-type alcohol dehydrogenase-like protein</fullName>
    </recommendedName>
</protein>
<keyword evidence="5" id="KW-1185">Reference proteome</keyword>
<comment type="similarity">
    <text evidence="1 2">Belongs to the zinc-containing alcohol dehydrogenase family. Quinone oxidoreductase subfamily.</text>
</comment>
<dbReference type="AlphaFoldDB" id="A0A0R2NLT1"/>
<accession>A0A0R2NLT1</accession>
<dbReference type="CDD" id="cd08252">
    <property type="entry name" value="AL_MDR"/>
    <property type="match status" value="1"/>
</dbReference>
<keyword evidence="2" id="KW-0862">Zinc</keyword>
<feature type="domain" description="Enoyl reductase (ER)" evidence="3">
    <location>
        <begin position="6"/>
        <end position="322"/>
    </location>
</feature>
<dbReference type="OrthoDB" id="9792162at2"/>
<dbReference type="GO" id="GO:0016491">
    <property type="term" value="F:oxidoreductase activity"/>
    <property type="evidence" value="ECO:0007669"/>
    <property type="project" value="UniProtKB-KW"/>
</dbReference>
<evidence type="ECO:0000313" key="4">
    <source>
        <dbReference type="EMBL" id="KRO24771.1"/>
    </source>
</evidence>
<dbReference type="InterPro" id="IPR014182">
    <property type="entry name" value="ADH_Zn_typ-1"/>
</dbReference>
<dbReference type="Pfam" id="PF08240">
    <property type="entry name" value="ADH_N"/>
    <property type="match status" value="1"/>
</dbReference>
<dbReference type="InterPro" id="IPR013149">
    <property type="entry name" value="ADH-like_C"/>
</dbReference>
<dbReference type="RefSeq" id="WP_057799833.1">
    <property type="nucleotide sequence ID" value="NZ_BJZZ01000021.1"/>
</dbReference>
<dbReference type="Gene3D" id="3.90.180.10">
    <property type="entry name" value="Medium-chain alcohol dehydrogenases, catalytic domain"/>
    <property type="match status" value="1"/>
</dbReference>
<dbReference type="InterPro" id="IPR011032">
    <property type="entry name" value="GroES-like_sf"/>
</dbReference>
<keyword evidence="2" id="KW-0560">Oxidoreductase</keyword>
<sequence>MKAIFSVANNQFKQSDIKTPSVSGYDVLVQVKSVSVNPVDVKVASTLESGNQKILGYDGVGVIKEMGEHVSGFELNDRVFFSGSNIRSGSNAEMEVIDSRIIAHAPLELSDADAASMPLTSITAWESLFEKMALIPKADANHQTILIINGAGGVGSVAIQLAKWAGLKVIATASRPETIDWVKKMGADQVINHRLDLKEQLGDEKIDLALILHSTDMYLPQLASIVAPEGIIVSIVENEHPIEIGLLKDKSISFAWEFMFTKTKYQVDVQSQGMILAEVSKLLDQKLIKSTTTKIIDGFLVDSFEKAYQLVRSNRMIGKVVIKY</sequence>
<dbReference type="NCBIfam" id="TIGR02817">
    <property type="entry name" value="adh_fam_1"/>
    <property type="match status" value="1"/>
</dbReference>
<dbReference type="SUPFAM" id="SSF50129">
    <property type="entry name" value="GroES-like"/>
    <property type="match status" value="1"/>
</dbReference>